<evidence type="ECO:0000256" key="5">
    <source>
        <dbReference type="SAM" id="Phobius"/>
    </source>
</evidence>
<name>A0ABD2Z898_9GENT</name>
<keyword evidence="9" id="KW-1185">Reference proteome</keyword>
<keyword evidence="4 5" id="KW-0472">Membrane</keyword>
<evidence type="ECO:0008006" key="10">
    <source>
        <dbReference type="Google" id="ProtNLM"/>
    </source>
</evidence>
<gene>
    <name evidence="6" type="ORF">ACH5RR_021938</name>
    <name evidence="7" type="ORF">ACH5RR_021939</name>
    <name evidence="8" type="ORF">ACH5RR_021946</name>
</gene>
<evidence type="ECO:0000313" key="7">
    <source>
        <dbReference type="EMBL" id="KAL3515037.1"/>
    </source>
</evidence>
<evidence type="ECO:0000313" key="6">
    <source>
        <dbReference type="EMBL" id="KAL3515036.1"/>
    </source>
</evidence>
<feature type="transmembrane region" description="Helical" evidence="5">
    <location>
        <begin position="25"/>
        <end position="46"/>
    </location>
</feature>
<evidence type="ECO:0000256" key="2">
    <source>
        <dbReference type="ARBA" id="ARBA00022692"/>
    </source>
</evidence>
<dbReference type="EMBL" id="JBJUIK010000010">
    <property type="protein sequence ID" value="KAL3515037.1"/>
    <property type="molecule type" value="Genomic_DNA"/>
</dbReference>
<dbReference type="Pfam" id="PF00230">
    <property type="entry name" value="MIP"/>
    <property type="match status" value="1"/>
</dbReference>
<dbReference type="SUPFAM" id="SSF81338">
    <property type="entry name" value="Aquaporin-like"/>
    <property type="match status" value="1"/>
</dbReference>
<dbReference type="Gene3D" id="1.20.1080.10">
    <property type="entry name" value="Glycerol uptake facilitator protein"/>
    <property type="match status" value="1"/>
</dbReference>
<dbReference type="EMBL" id="JBJUIK010000010">
    <property type="protein sequence ID" value="KAL3515036.1"/>
    <property type="molecule type" value="Genomic_DNA"/>
</dbReference>
<dbReference type="PANTHER" id="PTHR47002">
    <property type="entry name" value="AQUAPORIN-LIKE"/>
    <property type="match status" value="1"/>
</dbReference>
<comment type="subcellular location">
    <subcellularLocation>
        <location evidence="1">Membrane</location>
        <topology evidence="1">Multi-pass membrane protein</topology>
    </subcellularLocation>
</comment>
<accession>A0ABD2Z898</accession>
<dbReference type="EMBL" id="JBJUIK010000010">
    <property type="protein sequence ID" value="KAL3515044.1"/>
    <property type="molecule type" value="Genomic_DNA"/>
</dbReference>
<evidence type="ECO:0000313" key="8">
    <source>
        <dbReference type="EMBL" id="KAL3515044.1"/>
    </source>
</evidence>
<dbReference type="Proteomes" id="UP001630127">
    <property type="component" value="Unassembled WGS sequence"/>
</dbReference>
<evidence type="ECO:0000256" key="3">
    <source>
        <dbReference type="ARBA" id="ARBA00022989"/>
    </source>
</evidence>
<organism evidence="6 9">
    <name type="scientific">Cinchona calisaya</name>
    <dbReference type="NCBI Taxonomy" id="153742"/>
    <lineage>
        <taxon>Eukaryota</taxon>
        <taxon>Viridiplantae</taxon>
        <taxon>Streptophyta</taxon>
        <taxon>Embryophyta</taxon>
        <taxon>Tracheophyta</taxon>
        <taxon>Spermatophyta</taxon>
        <taxon>Magnoliopsida</taxon>
        <taxon>eudicotyledons</taxon>
        <taxon>Gunneridae</taxon>
        <taxon>Pentapetalae</taxon>
        <taxon>asterids</taxon>
        <taxon>lamiids</taxon>
        <taxon>Gentianales</taxon>
        <taxon>Rubiaceae</taxon>
        <taxon>Cinchonoideae</taxon>
        <taxon>Cinchoneae</taxon>
        <taxon>Cinchona</taxon>
    </lineage>
</organism>
<keyword evidence="3 5" id="KW-1133">Transmembrane helix</keyword>
<dbReference type="GO" id="GO:0016020">
    <property type="term" value="C:membrane"/>
    <property type="evidence" value="ECO:0007669"/>
    <property type="project" value="UniProtKB-SubCell"/>
</dbReference>
<comment type="caution">
    <text evidence="6">The sequence shown here is derived from an EMBL/GenBank/DDBJ whole genome shotgun (WGS) entry which is preliminary data.</text>
</comment>
<protein>
    <recommendedName>
        <fullName evidence="10">Aquaporin</fullName>
    </recommendedName>
</protein>
<evidence type="ECO:0000256" key="4">
    <source>
        <dbReference type="ARBA" id="ARBA00023136"/>
    </source>
</evidence>
<dbReference type="InterPro" id="IPR023271">
    <property type="entry name" value="Aquaporin-like"/>
</dbReference>
<keyword evidence="2 5" id="KW-0812">Transmembrane</keyword>
<evidence type="ECO:0000256" key="1">
    <source>
        <dbReference type="ARBA" id="ARBA00004141"/>
    </source>
</evidence>
<reference evidence="6 9" key="1">
    <citation type="submission" date="2024-11" db="EMBL/GenBank/DDBJ databases">
        <title>A near-complete genome assembly of Cinchona calisaya.</title>
        <authorList>
            <person name="Lian D.C."/>
            <person name="Zhao X.W."/>
            <person name="Wei L."/>
        </authorList>
    </citation>
    <scope>NUCLEOTIDE SEQUENCE [LARGE SCALE GENOMIC DNA]</scope>
    <source>
        <tissue evidence="6">Nenye</tissue>
    </source>
</reference>
<sequence>MFGESVGELLGTTVLIAYDHRQRHYLGGISIFSIIGIVLGLLVFILTTPTAKKDYTGAGLNPGKCFGAAVVRAGHLWDGRWIFWAGPALAFAAFYVYTQIIPNDHFNAIQA</sequence>
<dbReference type="PANTHER" id="PTHR47002:SF2">
    <property type="entry name" value="AQUAPORIN AQPAE.A-LIKE"/>
    <property type="match status" value="1"/>
</dbReference>
<dbReference type="AlphaFoldDB" id="A0ABD2Z898"/>
<feature type="transmembrane region" description="Helical" evidence="5">
    <location>
        <begin position="81"/>
        <end position="98"/>
    </location>
</feature>
<dbReference type="InterPro" id="IPR000425">
    <property type="entry name" value="MIP"/>
</dbReference>
<evidence type="ECO:0000313" key="9">
    <source>
        <dbReference type="Proteomes" id="UP001630127"/>
    </source>
</evidence>
<proteinExistence type="predicted"/>